<protein>
    <recommendedName>
        <fullName evidence="3">Plasmid-related protein</fullName>
    </recommendedName>
</protein>
<dbReference type="Proteomes" id="UP000027439">
    <property type="component" value="Unassembled WGS sequence"/>
</dbReference>
<proteinExistence type="predicted"/>
<accession>A0A069PEK3</accession>
<dbReference type="eggNOG" id="ENOG5033KNK">
    <property type="taxonomic scope" value="Bacteria"/>
</dbReference>
<reference evidence="1 2" key="1">
    <citation type="submission" date="2014-03" db="EMBL/GenBank/DDBJ databases">
        <title>Draft Genome Sequences of Four Burkholderia Strains.</title>
        <authorList>
            <person name="Liu X.Y."/>
            <person name="Li C.X."/>
            <person name="Xu J.H."/>
        </authorList>
    </citation>
    <scope>NUCLEOTIDE SEQUENCE [LARGE SCALE GENOMIC DNA]</scope>
    <source>
        <strain evidence="1 2">R27</strain>
    </source>
</reference>
<dbReference type="AlphaFoldDB" id="A0A069PEK3"/>
<gene>
    <name evidence="1" type="ORF">BG57_24405</name>
</gene>
<evidence type="ECO:0008006" key="3">
    <source>
        <dbReference type="Google" id="ProtNLM"/>
    </source>
</evidence>
<sequence>MRIRVEKGLREAFVAVCQEQERRASDVLREFMQAYVERHHKGQGDLFVGQASKPTSRHRT</sequence>
<organism evidence="1 2">
    <name type="scientific">Caballeronia grimmiae</name>
    <dbReference type="NCBI Taxonomy" id="1071679"/>
    <lineage>
        <taxon>Bacteria</taxon>
        <taxon>Pseudomonadati</taxon>
        <taxon>Pseudomonadota</taxon>
        <taxon>Betaproteobacteria</taxon>
        <taxon>Burkholderiales</taxon>
        <taxon>Burkholderiaceae</taxon>
        <taxon>Caballeronia</taxon>
    </lineage>
</organism>
<comment type="caution">
    <text evidence="1">The sequence shown here is derived from an EMBL/GenBank/DDBJ whole genome shotgun (WGS) entry which is preliminary data.</text>
</comment>
<evidence type="ECO:0000313" key="2">
    <source>
        <dbReference type="Proteomes" id="UP000027439"/>
    </source>
</evidence>
<dbReference type="EMBL" id="JFHE01000005">
    <property type="protein sequence ID" value="KDR35746.1"/>
    <property type="molecule type" value="Genomic_DNA"/>
</dbReference>
<evidence type="ECO:0000313" key="1">
    <source>
        <dbReference type="EMBL" id="KDR35746.1"/>
    </source>
</evidence>
<name>A0A069PEK3_9BURK</name>